<accession>A0A645AR12</accession>
<sequence length="220" mass="25629">MELQKEQLPIYYLVDGANLQGLPTFNLNYSGETGDDVFTQVCIDIMTRLCEKQWVKLWIGNGNNQIFVLPNGEKSFKKESFAQALQRTWREKAGVKLFFQTKKVPSPFFYKKNVLQDVMVFSKGVEQSILQAYLTKIQPEFHVCEAFLLVYQDSDDDLNHYETVEEANIRSDWKIFIRYGEMPDQMDITINSSNINTEYIEGMIGQACEKYERNLKTVQL</sequence>
<evidence type="ECO:0000313" key="1">
    <source>
        <dbReference type="EMBL" id="MPM55705.1"/>
    </source>
</evidence>
<proteinExistence type="predicted"/>
<dbReference type="AlphaFoldDB" id="A0A645AR12"/>
<dbReference type="EMBL" id="VSSQ01015397">
    <property type="protein sequence ID" value="MPM55705.1"/>
    <property type="molecule type" value="Genomic_DNA"/>
</dbReference>
<reference evidence="1" key="1">
    <citation type="submission" date="2019-08" db="EMBL/GenBank/DDBJ databases">
        <authorList>
            <person name="Kucharzyk K."/>
            <person name="Murdoch R.W."/>
            <person name="Higgins S."/>
            <person name="Loffler F."/>
        </authorList>
    </citation>
    <scope>NUCLEOTIDE SEQUENCE</scope>
</reference>
<name>A0A645AR12_9ZZZZ</name>
<organism evidence="1">
    <name type="scientific">bioreactor metagenome</name>
    <dbReference type="NCBI Taxonomy" id="1076179"/>
    <lineage>
        <taxon>unclassified sequences</taxon>
        <taxon>metagenomes</taxon>
        <taxon>ecological metagenomes</taxon>
    </lineage>
</organism>
<protein>
    <submittedName>
        <fullName evidence="1">Uncharacterized protein</fullName>
    </submittedName>
</protein>
<gene>
    <name evidence="1" type="ORF">SDC9_102502</name>
</gene>
<comment type="caution">
    <text evidence="1">The sequence shown here is derived from an EMBL/GenBank/DDBJ whole genome shotgun (WGS) entry which is preliminary data.</text>
</comment>